<dbReference type="InterPro" id="IPR003598">
    <property type="entry name" value="Ig_sub2"/>
</dbReference>
<dbReference type="SMART" id="SM00409">
    <property type="entry name" value="IG"/>
    <property type="match status" value="2"/>
</dbReference>
<dbReference type="InterPro" id="IPR013783">
    <property type="entry name" value="Ig-like_fold"/>
</dbReference>
<dbReference type="PANTHER" id="PTHR47633">
    <property type="entry name" value="IMMUNOGLOBULIN"/>
    <property type="match status" value="1"/>
</dbReference>
<dbReference type="InterPro" id="IPR007110">
    <property type="entry name" value="Ig-like_dom"/>
</dbReference>
<dbReference type="Pfam" id="PF07679">
    <property type="entry name" value="I-set"/>
    <property type="match status" value="4"/>
</dbReference>
<reference evidence="2 3" key="1">
    <citation type="submission" date="2019-08" db="EMBL/GenBank/DDBJ databases">
        <title>A chromosome-level genome assembly, high-density linkage maps, and genome scans reveal the genomic architecture of hybrid incompatibilities underlying speciation via character displacement in darters (Percidae: Etheostominae).</title>
        <authorList>
            <person name="Moran R.L."/>
            <person name="Catchen J.M."/>
            <person name="Fuller R.C."/>
        </authorList>
    </citation>
    <scope>NUCLEOTIDE SEQUENCE [LARGE SCALE GENOMIC DNA]</scope>
    <source>
        <strain evidence="2">EspeVRDwgs_2016</strain>
        <tissue evidence="2">Muscle</tissue>
    </source>
</reference>
<dbReference type="CDD" id="cd00096">
    <property type="entry name" value="Ig"/>
    <property type="match status" value="2"/>
</dbReference>
<feature type="domain" description="Ig-like" evidence="1">
    <location>
        <begin position="1"/>
        <end position="67"/>
    </location>
</feature>
<accession>A0A5J5DPX3</accession>
<dbReference type="SMART" id="SM00408">
    <property type="entry name" value="IGc2"/>
    <property type="match status" value="3"/>
</dbReference>
<dbReference type="PANTHER" id="PTHR47633:SF4">
    <property type="entry name" value="MYOPALLADIN ISOFORM X1"/>
    <property type="match status" value="1"/>
</dbReference>
<protein>
    <recommendedName>
        <fullName evidence="1">Ig-like domain-containing protein</fullName>
    </recommendedName>
</protein>
<evidence type="ECO:0000313" key="3">
    <source>
        <dbReference type="Proteomes" id="UP000327493"/>
    </source>
</evidence>
<dbReference type="SUPFAM" id="SSF48726">
    <property type="entry name" value="Immunoglobulin"/>
    <property type="match status" value="4"/>
</dbReference>
<dbReference type="FunFam" id="2.60.40.10:FF:000022">
    <property type="entry name" value="Cardiac titin"/>
    <property type="match status" value="3"/>
</dbReference>
<keyword evidence="3" id="KW-1185">Reference proteome</keyword>
<proteinExistence type="predicted"/>
<feature type="domain" description="Ig-like" evidence="1">
    <location>
        <begin position="71"/>
        <end position="128"/>
    </location>
</feature>
<dbReference type="InterPro" id="IPR003599">
    <property type="entry name" value="Ig_sub"/>
</dbReference>
<evidence type="ECO:0000313" key="2">
    <source>
        <dbReference type="EMBL" id="KAA8595405.1"/>
    </source>
</evidence>
<gene>
    <name evidence="2" type="ORF">FQN60_012540</name>
</gene>
<organism evidence="2 3">
    <name type="scientific">Etheostoma spectabile</name>
    <name type="common">orangethroat darter</name>
    <dbReference type="NCBI Taxonomy" id="54343"/>
    <lineage>
        <taxon>Eukaryota</taxon>
        <taxon>Metazoa</taxon>
        <taxon>Chordata</taxon>
        <taxon>Craniata</taxon>
        <taxon>Vertebrata</taxon>
        <taxon>Euteleostomi</taxon>
        <taxon>Actinopterygii</taxon>
        <taxon>Neopterygii</taxon>
        <taxon>Teleostei</taxon>
        <taxon>Neoteleostei</taxon>
        <taxon>Acanthomorphata</taxon>
        <taxon>Eupercaria</taxon>
        <taxon>Perciformes</taxon>
        <taxon>Percoidei</taxon>
        <taxon>Percidae</taxon>
        <taxon>Etheostomatinae</taxon>
        <taxon>Etheostoma</taxon>
    </lineage>
</organism>
<feature type="domain" description="Ig-like" evidence="1">
    <location>
        <begin position="133"/>
        <end position="268"/>
    </location>
</feature>
<dbReference type="PROSITE" id="PS50835">
    <property type="entry name" value="IG_LIKE"/>
    <property type="match status" value="3"/>
</dbReference>
<dbReference type="AlphaFoldDB" id="A0A5J5DPX3"/>
<dbReference type="InterPro" id="IPR013098">
    <property type="entry name" value="Ig_I-set"/>
</dbReference>
<name>A0A5J5DPX3_9PERO</name>
<dbReference type="EMBL" id="VOFY01000002">
    <property type="protein sequence ID" value="KAA8595405.1"/>
    <property type="molecule type" value="Genomic_DNA"/>
</dbReference>
<feature type="non-terminal residue" evidence="2">
    <location>
        <position position="282"/>
    </location>
</feature>
<sequence>MVSGTPPLTIKWFKNKKEVSSSVDCSVIKDNTSSSLELFFAKTSDSGEYVCEIQNDVGSTSCQATLFVKDVSWFREGSEISPGSRYNVAFVNSVATLEIRGTDVKDSGLYYCEARNEAGSESCSMDLRVKEPPSFIRELAPADVVQGTAACFECQVAGTGPFEITWHKDAKEIKPSAKHGLSQISDAVGLEVQRCDVVDVGEYQCTVANEVGTCTYENWILEDTKIERTFENNVATLRIPACEVTHNGKYTCQVVNEAGQDKCFATLTVQEPPQITEKPEVI</sequence>
<dbReference type="Proteomes" id="UP000327493">
    <property type="component" value="Chromosome 2"/>
</dbReference>
<evidence type="ECO:0000259" key="1">
    <source>
        <dbReference type="PROSITE" id="PS50835"/>
    </source>
</evidence>
<comment type="caution">
    <text evidence="2">The sequence shown here is derived from an EMBL/GenBank/DDBJ whole genome shotgun (WGS) entry which is preliminary data.</text>
</comment>
<dbReference type="Gene3D" id="2.60.40.10">
    <property type="entry name" value="Immunoglobulins"/>
    <property type="match status" value="4"/>
</dbReference>
<dbReference type="InterPro" id="IPR036179">
    <property type="entry name" value="Ig-like_dom_sf"/>
</dbReference>